<dbReference type="RefSeq" id="WP_330158107.1">
    <property type="nucleotide sequence ID" value="NZ_BAAAJA010000037.1"/>
</dbReference>
<keyword evidence="9" id="KW-0812">Transmembrane</keyword>
<keyword evidence="4 7" id="KW-0547">Nucleotide-binding</keyword>
<feature type="compositionally biased region" description="Low complexity" evidence="8">
    <location>
        <begin position="283"/>
        <end position="301"/>
    </location>
</feature>
<evidence type="ECO:0000259" key="10">
    <source>
        <dbReference type="PROSITE" id="PS50011"/>
    </source>
</evidence>
<feature type="transmembrane region" description="Helical" evidence="9">
    <location>
        <begin position="518"/>
        <end position="538"/>
    </location>
</feature>
<evidence type="ECO:0000313" key="11">
    <source>
        <dbReference type="EMBL" id="MEE2050935.1"/>
    </source>
</evidence>
<dbReference type="SUPFAM" id="SSF56112">
    <property type="entry name" value="Protein kinase-like (PK-like)"/>
    <property type="match status" value="1"/>
</dbReference>
<dbReference type="Proteomes" id="UP001348641">
    <property type="component" value="Unassembled WGS sequence"/>
</dbReference>
<keyword evidence="5 11" id="KW-0418">Kinase</keyword>
<feature type="transmembrane region" description="Helical" evidence="9">
    <location>
        <begin position="573"/>
        <end position="592"/>
    </location>
</feature>
<evidence type="ECO:0000256" key="7">
    <source>
        <dbReference type="PROSITE-ProRule" id="PRU10141"/>
    </source>
</evidence>
<evidence type="ECO:0000256" key="1">
    <source>
        <dbReference type="ARBA" id="ARBA00012513"/>
    </source>
</evidence>
<evidence type="ECO:0000256" key="8">
    <source>
        <dbReference type="SAM" id="MobiDB-lite"/>
    </source>
</evidence>
<dbReference type="Pfam" id="PF00069">
    <property type="entry name" value="Pkinase"/>
    <property type="match status" value="1"/>
</dbReference>
<dbReference type="InterPro" id="IPR011009">
    <property type="entry name" value="Kinase-like_dom_sf"/>
</dbReference>
<dbReference type="Gene3D" id="1.10.510.10">
    <property type="entry name" value="Transferase(Phosphotransferase) domain 1"/>
    <property type="match status" value="1"/>
</dbReference>
<dbReference type="PANTHER" id="PTHR43289:SF6">
    <property type="entry name" value="SERINE_THREONINE-PROTEIN KINASE NEKL-3"/>
    <property type="match status" value="1"/>
</dbReference>
<dbReference type="PANTHER" id="PTHR43289">
    <property type="entry name" value="MITOGEN-ACTIVATED PROTEIN KINASE KINASE KINASE 20-RELATED"/>
    <property type="match status" value="1"/>
</dbReference>
<proteinExistence type="predicted"/>
<keyword evidence="6 7" id="KW-0067">ATP-binding</keyword>
<keyword evidence="3" id="KW-0808">Transferase</keyword>
<feature type="compositionally biased region" description="Low complexity" evidence="8">
    <location>
        <begin position="388"/>
        <end position="399"/>
    </location>
</feature>
<feature type="compositionally biased region" description="Gly residues" evidence="8">
    <location>
        <begin position="302"/>
        <end position="311"/>
    </location>
</feature>
<evidence type="ECO:0000256" key="6">
    <source>
        <dbReference type="ARBA" id="ARBA00022840"/>
    </source>
</evidence>
<protein>
    <recommendedName>
        <fullName evidence="1">non-specific serine/threonine protein kinase</fullName>
        <ecNumber evidence="1">2.7.11.1</ecNumber>
    </recommendedName>
</protein>
<dbReference type="InterPro" id="IPR008271">
    <property type="entry name" value="Ser/Thr_kinase_AS"/>
</dbReference>
<comment type="caution">
    <text evidence="11">The sequence shown here is derived from an EMBL/GenBank/DDBJ whole genome shotgun (WGS) entry which is preliminary data.</text>
</comment>
<sequence>MPTPGRSTVGRYELHERLGAGGMGTVWHAWDPSLQRDVAVKEVLLPEGMDPQDRAEARARTLREAQATARITNTSVVTIHDVLEHDDSPWIVMELLSGASMQHHLDRHGPMPVEQVEEAARSLLGGLRAAHAAGVTHRDVKPANIMLTDDGRTVLTDFGIANVDGSAALTQTGVYIGSPEYMAPERFEGERALPASDLWSLGVTLYSLLEGHTPFKRDSITGIISAVLTAPMPPPLSVPGYGEDPASAPLRALIGALLDRDPAQRPDPAEALALLARERRAYTGGADPDPGTGPQSAPGAGPAHGPGGAGAGVTRWQETGPSGAYPAQPQPTGGHAAFPDTLRPGAPGGPTVPGVMGIPSVSGGSGPQEPPGPPAHTGVSGGHPAHRPNPAGPAAPGAHDTPHPMTAPGRPYRQQPAGRYGAQAPHAPAAPGTGQFTLTGRAGAPGHGSGRAGFAPGSGVPPVPGGRGAWAHGAPAAGRPVQVLVAAAMLALNAAYLLFLTVLFAAEAVNGGPTGWGTVLLLGLWGSYSVIGAAGAVLRSRLVFGAVVIVQGIAAIGLFFGLFSVLIYNPEQLAFYVLVLVFNVAIGGLLLLPQRVRAHFGFGEGVA</sequence>
<dbReference type="SMART" id="SM00220">
    <property type="entry name" value="S_TKc"/>
    <property type="match status" value="1"/>
</dbReference>
<dbReference type="CDD" id="cd14014">
    <property type="entry name" value="STKc_PknB_like"/>
    <property type="match status" value="1"/>
</dbReference>
<accession>A0ABU7KNR2</accession>
<organism evidence="11 12">
    <name type="scientific">Nocardiopsis tropica</name>
    <dbReference type="NCBI Taxonomy" id="109330"/>
    <lineage>
        <taxon>Bacteria</taxon>
        <taxon>Bacillati</taxon>
        <taxon>Actinomycetota</taxon>
        <taxon>Actinomycetes</taxon>
        <taxon>Streptosporangiales</taxon>
        <taxon>Nocardiopsidaceae</taxon>
        <taxon>Nocardiopsis</taxon>
    </lineage>
</organism>
<keyword evidence="9" id="KW-1133">Transmembrane helix</keyword>
<feature type="compositionally biased region" description="Low complexity" evidence="8">
    <location>
        <begin position="422"/>
        <end position="431"/>
    </location>
</feature>
<feature type="domain" description="Protein kinase" evidence="10">
    <location>
        <begin position="12"/>
        <end position="283"/>
    </location>
</feature>
<dbReference type="InterPro" id="IPR017441">
    <property type="entry name" value="Protein_kinase_ATP_BS"/>
</dbReference>
<keyword evidence="2" id="KW-0723">Serine/threonine-protein kinase</keyword>
<feature type="region of interest" description="Disordered" evidence="8">
    <location>
        <begin position="282"/>
        <end position="466"/>
    </location>
</feature>
<evidence type="ECO:0000256" key="4">
    <source>
        <dbReference type="ARBA" id="ARBA00022741"/>
    </source>
</evidence>
<evidence type="ECO:0000256" key="9">
    <source>
        <dbReference type="SAM" id="Phobius"/>
    </source>
</evidence>
<dbReference type="Gene3D" id="3.30.200.20">
    <property type="entry name" value="Phosphorylase Kinase, domain 1"/>
    <property type="match status" value="1"/>
</dbReference>
<evidence type="ECO:0000256" key="2">
    <source>
        <dbReference type="ARBA" id="ARBA00022527"/>
    </source>
</evidence>
<evidence type="ECO:0000256" key="5">
    <source>
        <dbReference type="ARBA" id="ARBA00022777"/>
    </source>
</evidence>
<name>A0ABU7KNR2_9ACTN</name>
<evidence type="ECO:0000256" key="3">
    <source>
        <dbReference type="ARBA" id="ARBA00022679"/>
    </source>
</evidence>
<dbReference type="PROSITE" id="PS50011">
    <property type="entry name" value="PROTEIN_KINASE_DOM"/>
    <property type="match status" value="1"/>
</dbReference>
<gene>
    <name evidence="11" type="ORF">Q8A49_10565</name>
</gene>
<feature type="transmembrane region" description="Helical" evidence="9">
    <location>
        <begin position="483"/>
        <end position="506"/>
    </location>
</feature>
<dbReference type="EMBL" id="JAUUCC010000021">
    <property type="protein sequence ID" value="MEE2050935.1"/>
    <property type="molecule type" value="Genomic_DNA"/>
</dbReference>
<dbReference type="GO" id="GO:0016301">
    <property type="term" value="F:kinase activity"/>
    <property type="evidence" value="ECO:0007669"/>
    <property type="project" value="UniProtKB-KW"/>
</dbReference>
<dbReference type="PROSITE" id="PS00107">
    <property type="entry name" value="PROTEIN_KINASE_ATP"/>
    <property type="match status" value="1"/>
</dbReference>
<dbReference type="PROSITE" id="PS00108">
    <property type="entry name" value="PROTEIN_KINASE_ST"/>
    <property type="match status" value="1"/>
</dbReference>
<dbReference type="InterPro" id="IPR000719">
    <property type="entry name" value="Prot_kinase_dom"/>
</dbReference>
<feature type="binding site" evidence="7">
    <location>
        <position position="41"/>
    </location>
    <ligand>
        <name>ATP</name>
        <dbReference type="ChEBI" id="CHEBI:30616"/>
    </ligand>
</feature>
<reference evidence="11 12" key="1">
    <citation type="submission" date="2023-07" db="EMBL/GenBank/DDBJ databases">
        <authorList>
            <person name="Girao M."/>
            <person name="Carvalho M.F."/>
        </authorList>
    </citation>
    <scope>NUCLEOTIDE SEQUENCE [LARGE SCALE GENOMIC DNA]</scope>
    <source>
        <strain evidence="11 12">66/93</strain>
    </source>
</reference>
<keyword evidence="9" id="KW-0472">Membrane</keyword>
<evidence type="ECO:0000313" key="12">
    <source>
        <dbReference type="Proteomes" id="UP001348641"/>
    </source>
</evidence>
<dbReference type="EC" id="2.7.11.1" evidence="1"/>
<feature type="compositionally biased region" description="Low complexity" evidence="8">
    <location>
        <begin position="352"/>
        <end position="362"/>
    </location>
</feature>
<feature type="transmembrane region" description="Helical" evidence="9">
    <location>
        <begin position="543"/>
        <end position="567"/>
    </location>
</feature>